<organism evidence="1 2">
    <name type="scientific">Cetraspora pellucida</name>
    <dbReference type="NCBI Taxonomy" id="1433469"/>
    <lineage>
        <taxon>Eukaryota</taxon>
        <taxon>Fungi</taxon>
        <taxon>Fungi incertae sedis</taxon>
        <taxon>Mucoromycota</taxon>
        <taxon>Glomeromycotina</taxon>
        <taxon>Glomeromycetes</taxon>
        <taxon>Diversisporales</taxon>
        <taxon>Gigasporaceae</taxon>
        <taxon>Cetraspora</taxon>
    </lineage>
</organism>
<gene>
    <name evidence="1" type="ORF">SPELUC_LOCUS3025</name>
</gene>
<proteinExistence type="predicted"/>
<protein>
    <submittedName>
        <fullName evidence="1">13300_t:CDS:1</fullName>
    </submittedName>
</protein>
<comment type="caution">
    <text evidence="1">The sequence shown here is derived from an EMBL/GenBank/DDBJ whole genome shotgun (WGS) entry which is preliminary data.</text>
</comment>
<keyword evidence="2" id="KW-1185">Reference proteome</keyword>
<reference evidence="1" key="1">
    <citation type="submission" date="2021-06" db="EMBL/GenBank/DDBJ databases">
        <authorList>
            <person name="Kallberg Y."/>
            <person name="Tangrot J."/>
            <person name="Rosling A."/>
        </authorList>
    </citation>
    <scope>NUCLEOTIDE SEQUENCE</scope>
    <source>
        <strain evidence="1">28 12/20/2015</strain>
    </source>
</reference>
<evidence type="ECO:0000313" key="2">
    <source>
        <dbReference type="Proteomes" id="UP000789366"/>
    </source>
</evidence>
<dbReference type="Proteomes" id="UP000789366">
    <property type="component" value="Unassembled WGS sequence"/>
</dbReference>
<feature type="non-terminal residue" evidence="1">
    <location>
        <position position="272"/>
    </location>
</feature>
<name>A0ACA9KYN4_9GLOM</name>
<dbReference type="EMBL" id="CAJVPW010002201">
    <property type="protein sequence ID" value="CAG8501241.1"/>
    <property type="molecule type" value="Genomic_DNA"/>
</dbReference>
<sequence length="272" mass="31273">MSLFLSRWAPRIRKSKSNISRILIMHFISTCASLFRTHKTHESNESNSDLDEETSNNSELEVTTVSRGNRRGRGQPRLTRTNQGANNSRGNRGKRGKHSTDQVIVNCWRKTGILSSVSYEEIEVAIKSQDMLLEQQEEDVNDLVIDLTSQDPEIKSQLNTYLDLSNLHIITEEKLEDSEIIEIVIDEANQCKNGDPDDSDKEQPEISISEGLMGLNKFISFFEQQIDADFKAEDLKIFQKYLALLNRKYRESKRQASISDFFTQLNNEDDYD</sequence>
<evidence type="ECO:0000313" key="1">
    <source>
        <dbReference type="EMBL" id="CAG8501241.1"/>
    </source>
</evidence>
<accession>A0ACA9KYN4</accession>